<comment type="similarity">
    <text evidence="1">Belongs to the ATP-dependent AMP-binding enzyme family.</text>
</comment>
<feature type="compositionally biased region" description="Acidic residues" evidence="3">
    <location>
        <begin position="1096"/>
        <end position="1121"/>
    </location>
</feature>
<dbReference type="InterPro" id="IPR042099">
    <property type="entry name" value="ANL_N_sf"/>
</dbReference>
<accession>A0A409Y6F4</accession>
<evidence type="ECO:0000259" key="5">
    <source>
        <dbReference type="Pfam" id="PF00501"/>
    </source>
</evidence>
<dbReference type="InterPro" id="IPR000873">
    <property type="entry name" value="AMP-dep_synth/lig_dom"/>
</dbReference>
<feature type="compositionally biased region" description="Basic residues" evidence="3">
    <location>
        <begin position="931"/>
        <end position="940"/>
    </location>
</feature>
<reference evidence="7 8" key="1">
    <citation type="journal article" date="2018" name="Evol. Lett.">
        <title>Horizontal gene cluster transfer increased hallucinogenic mushroom diversity.</title>
        <authorList>
            <person name="Reynolds H.T."/>
            <person name="Vijayakumar V."/>
            <person name="Gluck-Thaler E."/>
            <person name="Korotkin H.B."/>
            <person name="Matheny P.B."/>
            <person name="Slot J.C."/>
        </authorList>
    </citation>
    <scope>NUCLEOTIDE SEQUENCE [LARGE SCALE GENOMIC DNA]</scope>
    <source>
        <strain evidence="7 8">2629</strain>
    </source>
</reference>
<evidence type="ECO:0000259" key="6">
    <source>
        <dbReference type="Pfam" id="PF13193"/>
    </source>
</evidence>
<comment type="caution">
    <text evidence="7">The sequence shown here is derived from an EMBL/GenBank/DDBJ whole genome shotgun (WGS) entry which is preliminary data.</text>
</comment>
<feature type="region of interest" description="Disordered" evidence="3">
    <location>
        <begin position="855"/>
        <end position="940"/>
    </location>
</feature>
<dbReference type="GO" id="GO:0031956">
    <property type="term" value="F:medium-chain fatty acid-CoA ligase activity"/>
    <property type="evidence" value="ECO:0007669"/>
    <property type="project" value="TreeGrafter"/>
</dbReference>
<dbReference type="STRING" id="181874.A0A409Y6F4"/>
<dbReference type="Pfam" id="PF13193">
    <property type="entry name" value="AMP-binding_C"/>
    <property type="match status" value="1"/>
</dbReference>
<keyword evidence="2" id="KW-0436">Ligase</keyword>
<protein>
    <submittedName>
        <fullName evidence="7">Uncharacterized protein</fullName>
    </submittedName>
</protein>
<dbReference type="Pfam" id="PF00501">
    <property type="entry name" value="AMP-binding"/>
    <property type="match status" value="1"/>
</dbReference>
<evidence type="ECO:0000256" key="4">
    <source>
        <dbReference type="SAM" id="Phobius"/>
    </source>
</evidence>
<dbReference type="OrthoDB" id="10253115at2759"/>
<keyword evidence="4" id="KW-0812">Transmembrane</keyword>
<feature type="domain" description="AMP-dependent synthetase/ligase" evidence="5">
    <location>
        <begin position="54"/>
        <end position="436"/>
    </location>
</feature>
<dbReference type="PROSITE" id="PS00455">
    <property type="entry name" value="AMP_BINDING"/>
    <property type="match status" value="1"/>
</dbReference>
<evidence type="ECO:0000313" key="8">
    <source>
        <dbReference type="Proteomes" id="UP000284842"/>
    </source>
</evidence>
<feature type="transmembrane region" description="Helical" evidence="4">
    <location>
        <begin position="109"/>
        <end position="130"/>
    </location>
</feature>
<feature type="compositionally biased region" description="Basic residues" evidence="3">
    <location>
        <begin position="870"/>
        <end position="882"/>
    </location>
</feature>
<dbReference type="GO" id="GO:0006631">
    <property type="term" value="P:fatty acid metabolic process"/>
    <property type="evidence" value="ECO:0007669"/>
    <property type="project" value="TreeGrafter"/>
</dbReference>
<evidence type="ECO:0000256" key="2">
    <source>
        <dbReference type="ARBA" id="ARBA00022598"/>
    </source>
</evidence>
<feature type="region of interest" description="Disordered" evidence="3">
    <location>
        <begin position="1096"/>
        <end position="1125"/>
    </location>
</feature>
<dbReference type="EMBL" id="NHTK01001381">
    <property type="protein sequence ID" value="PPQ98616.1"/>
    <property type="molecule type" value="Genomic_DNA"/>
</dbReference>
<evidence type="ECO:0000256" key="1">
    <source>
        <dbReference type="ARBA" id="ARBA00006432"/>
    </source>
</evidence>
<dbReference type="PANTHER" id="PTHR43201:SF5">
    <property type="entry name" value="MEDIUM-CHAIN ACYL-COA LIGASE ACSF2, MITOCHONDRIAL"/>
    <property type="match status" value="1"/>
</dbReference>
<name>A0A409Y6F4_9AGAR</name>
<dbReference type="Gene3D" id="3.30.300.30">
    <property type="match status" value="1"/>
</dbReference>
<feature type="compositionally biased region" description="Basic and acidic residues" evidence="3">
    <location>
        <begin position="817"/>
        <end position="838"/>
    </location>
</feature>
<dbReference type="Gene3D" id="3.40.50.12780">
    <property type="entry name" value="N-terminal domain of ligase-like"/>
    <property type="match status" value="1"/>
</dbReference>
<gene>
    <name evidence="7" type="ORF">CVT24_003949</name>
</gene>
<dbReference type="AlphaFoldDB" id="A0A409Y6F4"/>
<keyword evidence="4" id="KW-0472">Membrane</keyword>
<feature type="region of interest" description="Disordered" evidence="3">
    <location>
        <begin position="795"/>
        <end position="842"/>
    </location>
</feature>
<sequence>MTTNWSPKRSLTEVDALLTAPGTLHELETILLDGRIQRVYKNLWPSLRLFWLAAVERYSNDTYIVYESQRLSYTQVHHRAVRLAGLFRDVYNITQGDRVAICSRNCPDYLVIFWACHLIGAVSVLANAWLPPQPLAHCFTHTECKLVILDPERADVMQPFMTASIASNSPCRFLMIDIDRHSKPRTPSISSLDAALAQYSSNLSVLDHPPQVSPEDNATIIFTSGTTGLPKGVLSTQRQFLTNVLNVLVGAFRAALRRGEDCPSVIRAEVQKATLVAVPLFHVTGSTSFSMMATFTGMKIVLMRKWDVEQAIRWIKQENVTVAGGVPSMVMDLMHSPLKGHNLEGLLFGGAPAPDTLITRAHQAFPTATMIQGYGLTETNSIAVSFAGEDHVARPASTGRTSPVNDMIVTRDGKVVPPGFVGEVWLRGPNVMKGYWRDPVATDAVLTKDGWLRTGDIGYLDEEGFLFIKDRVKDIIIRGGENIDSVTVENALYADSRVLEAAAVGVPDERLGELVAAVVSIRPDCHPTTEASLIAECRTRLPRFATPVMIVILNRPFEKTPSGKIRKDELRVIARQQWEIRRSGGNGKSGREPLANFSNSDILSSYIDDLHQHQVHTQNHLKGRISEELPLPPSFFPPSSYWTSAEKDLFFHGLTIYSRLRPELIAEHIRTKSTYDVCLYLDALQVAVERENFFTDAKPLRLHLEPAWDMSTRWVEYEERLAAETISRDVCVANVESRGGAQESCGCPPSNQWETKMTGVETKGCIAVLNHIDSTGLQVLDGILKDVDHEMAATASESAYTSSHHGAENPEASDAEQDNRSDSTGRGADNRDAETDPKARRRLLKRLYMRRKRAEKLGRELNLQPEKLRPGRAQKSSKKRRPNANNTKSKATDGPAGVSEAADDADIHPVDNSGIDRIALDSTEKKELGSHSKRYSTKRHRIQEALSQSGIDSATLSSAELDLFSLSALPRVINNEDGSAFAGTISLSALRMLSSLLKQFVSDVVRSLVTTKEQENILKGKLKVWKNHEEEISVANVVECLQVLGFHMITDESATISVPRSESVTDVQAAHDPPENMQSITSSTMTIYRPLHLDGEDEYSQSESESESEELVEDDEQDVEDEKVSLSIEKGLWTSIC</sequence>
<keyword evidence="4" id="KW-1133">Transmembrane helix</keyword>
<dbReference type="InterPro" id="IPR025110">
    <property type="entry name" value="AMP-bd_C"/>
</dbReference>
<dbReference type="Proteomes" id="UP000284842">
    <property type="component" value="Unassembled WGS sequence"/>
</dbReference>
<dbReference type="InterPro" id="IPR045851">
    <property type="entry name" value="AMP-bd_C_sf"/>
</dbReference>
<dbReference type="InParanoid" id="A0A409Y6F4"/>
<dbReference type="PANTHER" id="PTHR43201">
    <property type="entry name" value="ACYL-COA SYNTHETASE"/>
    <property type="match status" value="1"/>
</dbReference>
<dbReference type="InterPro" id="IPR020845">
    <property type="entry name" value="AMP-binding_CS"/>
</dbReference>
<keyword evidence="8" id="KW-1185">Reference proteome</keyword>
<evidence type="ECO:0000313" key="7">
    <source>
        <dbReference type="EMBL" id="PPQ98616.1"/>
    </source>
</evidence>
<dbReference type="SUPFAM" id="SSF56801">
    <property type="entry name" value="Acetyl-CoA synthetase-like"/>
    <property type="match status" value="1"/>
</dbReference>
<feature type="domain" description="AMP-binding enzyme C-terminal" evidence="6">
    <location>
        <begin position="488"/>
        <end position="564"/>
    </location>
</feature>
<proteinExistence type="inferred from homology"/>
<organism evidence="7 8">
    <name type="scientific">Panaeolus cyanescens</name>
    <dbReference type="NCBI Taxonomy" id="181874"/>
    <lineage>
        <taxon>Eukaryota</taxon>
        <taxon>Fungi</taxon>
        <taxon>Dikarya</taxon>
        <taxon>Basidiomycota</taxon>
        <taxon>Agaricomycotina</taxon>
        <taxon>Agaricomycetes</taxon>
        <taxon>Agaricomycetidae</taxon>
        <taxon>Agaricales</taxon>
        <taxon>Agaricineae</taxon>
        <taxon>Galeropsidaceae</taxon>
        <taxon>Panaeolus</taxon>
    </lineage>
</organism>
<evidence type="ECO:0000256" key="3">
    <source>
        <dbReference type="SAM" id="MobiDB-lite"/>
    </source>
</evidence>
<feature type="compositionally biased region" description="Basic and acidic residues" evidence="3">
    <location>
        <begin position="918"/>
        <end position="930"/>
    </location>
</feature>